<dbReference type="InterPro" id="IPR015422">
    <property type="entry name" value="PyrdxlP-dep_Trfase_small"/>
</dbReference>
<dbReference type="RefSeq" id="WP_263126577.1">
    <property type="nucleotide sequence ID" value="NZ_CP106753.1"/>
</dbReference>
<organism evidence="6 7">
    <name type="scientific">Chitiniphilus purpureus</name>
    <dbReference type="NCBI Taxonomy" id="2981137"/>
    <lineage>
        <taxon>Bacteria</taxon>
        <taxon>Pseudomonadati</taxon>
        <taxon>Pseudomonadota</taxon>
        <taxon>Betaproteobacteria</taxon>
        <taxon>Neisseriales</taxon>
        <taxon>Chitinibacteraceae</taxon>
        <taxon>Chitiniphilus</taxon>
    </lineage>
</organism>
<evidence type="ECO:0000313" key="7">
    <source>
        <dbReference type="Proteomes" id="UP001061302"/>
    </source>
</evidence>
<dbReference type="InterPro" id="IPR015424">
    <property type="entry name" value="PyrdxlP-dep_Trfase"/>
</dbReference>
<evidence type="ECO:0000256" key="3">
    <source>
        <dbReference type="ARBA" id="ARBA00022679"/>
    </source>
</evidence>
<keyword evidence="4 5" id="KW-0663">Pyridoxal phosphate</keyword>
<dbReference type="PANTHER" id="PTHR11986">
    <property type="entry name" value="AMINOTRANSFERASE CLASS III"/>
    <property type="match status" value="1"/>
</dbReference>
<comment type="similarity">
    <text evidence="5">Belongs to the class-III pyridoxal-phosphate-dependent aminotransferase family.</text>
</comment>
<name>A0ABY6DSZ7_9NEIS</name>
<dbReference type="SUPFAM" id="SSF53383">
    <property type="entry name" value="PLP-dependent transferases"/>
    <property type="match status" value="1"/>
</dbReference>
<dbReference type="InterPro" id="IPR050103">
    <property type="entry name" value="Class-III_PLP-dep_AT"/>
</dbReference>
<evidence type="ECO:0000313" key="6">
    <source>
        <dbReference type="EMBL" id="UXY17147.1"/>
    </source>
</evidence>
<protein>
    <submittedName>
        <fullName evidence="6">Aminotransferase class III-fold pyridoxal phosphate-dependent enzyme</fullName>
    </submittedName>
</protein>
<evidence type="ECO:0000256" key="4">
    <source>
        <dbReference type="ARBA" id="ARBA00022898"/>
    </source>
</evidence>
<dbReference type="Pfam" id="PF00202">
    <property type="entry name" value="Aminotran_3"/>
    <property type="match status" value="1"/>
</dbReference>
<gene>
    <name evidence="6" type="ORF">N8I74_09105</name>
</gene>
<dbReference type="EMBL" id="CP106753">
    <property type="protein sequence ID" value="UXY17147.1"/>
    <property type="molecule type" value="Genomic_DNA"/>
</dbReference>
<evidence type="ECO:0000256" key="5">
    <source>
        <dbReference type="RuleBase" id="RU003560"/>
    </source>
</evidence>
<proteinExistence type="inferred from homology"/>
<sequence>MQNSEVLSAYRSHAAPYQTENLCDLVVETAESATLFLADGRQVIDMASGGFGYAHPLVKQSVIEQVKRGPLSNRILVNRALTRLVIELADWSPGDLDVSYICNSGEEALDSALKLAKGHWPTRHQVVVAEGGNYGTLSHGIYFAGIGAQYLGSLPFLPVALPFGDESAFIAAIGSNTAAVLLEPLNLDSGRIMASAAFWKAVRQRCDETGALLIVSELRTGLGRTGTRFAIEHTGIVPDVLVVGGALGGGHIAVGAYVTREPVNSKVYGRRNPTLHGSTTGANPAACAAALATLSAIEKERMLDGNAQFGSRAVSYLRAASGVRAVQHLGSLVAIDFESGAIARQVHKAALDAGLLLQAPIDARILLQPPLMISPDEQRRGLESLKQAIRDATVTQPFAQHVKEAVQ</sequence>
<dbReference type="GO" id="GO:0008483">
    <property type="term" value="F:transaminase activity"/>
    <property type="evidence" value="ECO:0007669"/>
    <property type="project" value="UniProtKB-KW"/>
</dbReference>
<dbReference type="Proteomes" id="UP001061302">
    <property type="component" value="Chromosome"/>
</dbReference>
<accession>A0ABY6DSZ7</accession>
<reference evidence="6" key="1">
    <citation type="submission" date="2022-10" db="EMBL/GenBank/DDBJ databases">
        <title>Chitiniphilus purpureus sp. nov., a novel chitin-degrading bacterium isolated from crawfish pond sediment.</title>
        <authorList>
            <person name="Li K."/>
        </authorList>
    </citation>
    <scope>NUCLEOTIDE SEQUENCE</scope>
    <source>
        <strain evidence="6">CD1</strain>
    </source>
</reference>
<evidence type="ECO:0000256" key="1">
    <source>
        <dbReference type="ARBA" id="ARBA00001933"/>
    </source>
</evidence>
<dbReference type="PANTHER" id="PTHR11986:SF79">
    <property type="entry name" value="ACETYLORNITHINE AMINOTRANSFERASE, MITOCHONDRIAL"/>
    <property type="match status" value="1"/>
</dbReference>
<dbReference type="Gene3D" id="3.90.1150.10">
    <property type="entry name" value="Aspartate Aminotransferase, domain 1"/>
    <property type="match status" value="1"/>
</dbReference>
<evidence type="ECO:0000256" key="2">
    <source>
        <dbReference type="ARBA" id="ARBA00022576"/>
    </source>
</evidence>
<dbReference type="Gene3D" id="3.40.640.10">
    <property type="entry name" value="Type I PLP-dependent aspartate aminotransferase-like (Major domain)"/>
    <property type="match status" value="1"/>
</dbReference>
<keyword evidence="3" id="KW-0808">Transferase</keyword>
<keyword evidence="7" id="KW-1185">Reference proteome</keyword>
<dbReference type="InterPro" id="IPR005814">
    <property type="entry name" value="Aminotrans_3"/>
</dbReference>
<dbReference type="InterPro" id="IPR015421">
    <property type="entry name" value="PyrdxlP-dep_Trfase_major"/>
</dbReference>
<keyword evidence="2 6" id="KW-0032">Aminotransferase</keyword>
<comment type="cofactor">
    <cofactor evidence="1">
        <name>pyridoxal 5'-phosphate</name>
        <dbReference type="ChEBI" id="CHEBI:597326"/>
    </cofactor>
</comment>